<proteinExistence type="predicted"/>
<keyword evidence="3" id="KW-1185">Reference proteome</keyword>
<gene>
    <name evidence="2" type="ORF">PVAP13_9NG175100</name>
</gene>
<evidence type="ECO:0000313" key="2">
    <source>
        <dbReference type="EMBL" id="KAG2536226.1"/>
    </source>
</evidence>
<evidence type="ECO:0000256" key="1">
    <source>
        <dbReference type="SAM" id="MobiDB-lite"/>
    </source>
</evidence>
<protein>
    <submittedName>
        <fullName evidence="2">Uncharacterized protein</fullName>
    </submittedName>
</protein>
<name>A0A8T0MN98_PANVG</name>
<sequence>MPLPDARPCLVAAPPSPSPTFALWRRYSPHLPAHRRRRATATLRRAATGQVRRGPYAREDAPCVAPVRPPPRCVAAHPRAGVFPPARGTRPAAAQALLRPPPTHS</sequence>
<accession>A0A8T0MN98</accession>
<dbReference type="Proteomes" id="UP000823388">
    <property type="component" value="Chromosome 9N"/>
</dbReference>
<feature type="region of interest" description="Disordered" evidence="1">
    <location>
        <begin position="34"/>
        <end position="105"/>
    </location>
</feature>
<organism evidence="2 3">
    <name type="scientific">Panicum virgatum</name>
    <name type="common">Blackwell switchgrass</name>
    <dbReference type="NCBI Taxonomy" id="38727"/>
    <lineage>
        <taxon>Eukaryota</taxon>
        <taxon>Viridiplantae</taxon>
        <taxon>Streptophyta</taxon>
        <taxon>Embryophyta</taxon>
        <taxon>Tracheophyta</taxon>
        <taxon>Spermatophyta</taxon>
        <taxon>Magnoliopsida</taxon>
        <taxon>Liliopsida</taxon>
        <taxon>Poales</taxon>
        <taxon>Poaceae</taxon>
        <taxon>PACMAD clade</taxon>
        <taxon>Panicoideae</taxon>
        <taxon>Panicodae</taxon>
        <taxon>Paniceae</taxon>
        <taxon>Panicinae</taxon>
        <taxon>Panicum</taxon>
        <taxon>Panicum sect. Hiantes</taxon>
    </lineage>
</organism>
<evidence type="ECO:0000313" key="3">
    <source>
        <dbReference type="Proteomes" id="UP000823388"/>
    </source>
</evidence>
<reference evidence="2" key="1">
    <citation type="submission" date="2020-05" db="EMBL/GenBank/DDBJ databases">
        <title>WGS assembly of Panicum virgatum.</title>
        <authorList>
            <person name="Lovell J.T."/>
            <person name="Jenkins J."/>
            <person name="Shu S."/>
            <person name="Juenger T.E."/>
            <person name="Schmutz J."/>
        </authorList>
    </citation>
    <scope>NUCLEOTIDE SEQUENCE</scope>
    <source>
        <strain evidence="2">AP13</strain>
    </source>
</reference>
<dbReference type="EMBL" id="CM029054">
    <property type="protein sequence ID" value="KAG2536226.1"/>
    <property type="molecule type" value="Genomic_DNA"/>
</dbReference>
<dbReference type="AlphaFoldDB" id="A0A8T0MN98"/>
<comment type="caution">
    <text evidence="2">The sequence shown here is derived from an EMBL/GenBank/DDBJ whole genome shotgun (WGS) entry which is preliminary data.</text>
</comment>